<gene>
    <name evidence="1" type="ORF">SAMN05421594_0081</name>
</gene>
<accession>A0A1I4VAI3</accession>
<evidence type="ECO:0000313" key="2">
    <source>
        <dbReference type="Proteomes" id="UP000198769"/>
    </source>
</evidence>
<dbReference type="AlphaFoldDB" id="A0A1I4VAI3"/>
<name>A0A1I4VAI3_CHROL</name>
<dbReference type="EMBL" id="FOVD01000001">
    <property type="protein sequence ID" value="SFM98205.1"/>
    <property type="molecule type" value="Genomic_DNA"/>
</dbReference>
<dbReference type="Proteomes" id="UP000198769">
    <property type="component" value="Unassembled WGS sequence"/>
</dbReference>
<keyword evidence="2" id="KW-1185">Reference proteome</keyword>
<proteinExistence type="predicted"/>
<protein>
    <submittedName>
        <fullName evidence="1">Uncharacterized protein</fullName>
    </submittedName>
</protein>
<organism evidence="1 2">
    <name type="scientific">Chryseobacterium oleae</name>
    <dbReference type="NCBI Taxonomy" id="491207"/>
    <lineage>
        <taxon>Bacteria</taxon>
        <taxon>Pseudomonadati</taxon>
        <taxon>Bacteroidota</taxon>
        <taxon>Flavobacteriia</taxon>
        <taxon>Flavobacteriales</taxon>
        <taxon>Weeksellaceae</taxon>
        <taxon>Chryseobacterium group</taxon>
        <taxon>Chryseobacterium</taxon>
    </lineage>
</organism>
<dbReference type="RefSeq" id="WP_139221955.1">
    <property type="nucleotide sequence ID" value="NZ_FOVD01000001.1"/>
</dbReference>
<sequence length="182" mass="19910">MKKQCILLLFVPQIFLTQTGNIGINTATPTSTLDVNGNTRIRTIPNGNNDDSFLTTDQDGNVRKVDAPNLKFGPELALNGTTNMSSLTPSQVRDVYFVDFSHTITLPTMPNYKFAGKTIRFYVYGGSINLTVKGITDVPGLSAGASPGWTYSGTQVTITGANNRFQFIDFICNGERWCPDNK</sequence>
<dbReference type="OrthoDB" id="1274966at2"/>
<reference evidence="2" key="1">
    <citation type="submission" date="2016-10" db="EMBL/GenBank/DDBJ databases">
        <authorList>
            <person name="Varghese N."/>
            <person name="Submissions S."/>
        </authorList>
    </citation>
    <scope>NUCLEOTIDE SEQUENCE [LARGE SCALE GENOMIC DNA]</scope>
    <source>
        <strain evidence="2">DSM 25575</strain>
    </source>
</reference>
<evidence type="ECO:0000313" key="1">
    <source>
        <dbReference type="EMBL" id="SFM98205.1"/>
    </source>
</evidence>